<proteinExistence type="predicted"/>
<dbReference type="SUPFAM" id="SSF56399">
    <property type="entry name" value="ADP-ribosylation"/>
    <property type="match status" value="1"/>
</dbReference>
<dbReference type="EMBL" id="JAUJYN010000004">
    <property type="protein sequence ID" value="KAK1274433.1"/>
    <property type="molecule type" value="Genomic_DNA"/>
</dbReference>
<gene>
    <name evidence="2" type="ORF">QJS04_geneDACA012383</name>
</gene>
<dbReference type="Proteomes" id="UP001179952">
    <property type="component" value="Unassembled WGS sequence"/>
</dbReference>
<reference evidence="2" key="1">
    <citation type="journal article" date="2023" name="Nat. Commun.">
        <title>Diploid and tetraploid genomes of Acorus and the evolution of monocots.</title>
        <authorList>
            <person name="Ma L."/>
            <person name="Liu K.W."/>
            <person name="Li Z."/>
            <person name="Hsiao Y.Y."/>
            <person name="Qi Y."/>
            <person name="Fu T."/>
            <person name="Tang G.D."/>
            <person name="Zhang D."/>
            <person name="Sun W.H."/>
            <person name="Liu D.K."/>
            <person name="Li Y."/>
            <person name="Chen G.Z."/>
            <person name="Liu X.D."/>
            <person name="Liao X.Y."/>
            <person name="Jiang Y.T."/>
            <person name="Yu X."/>
            <person name="Hao Y."/>
            <person name="Huang J."/>
            <person name="Zhao X.W."/>
            <person name="Ke S."/>
            <person name="Chen Y.Y."/>
            <person name="Wu W.L."/>
            <person name="Hsu J.L."/>
            <person name="Lin Y.F."/>
            <person name="Huang M.D."/>
            <person name="Li C.Y."/>
            <person name="Huang L."/>
            <person name="Wang Z.W."/>
            <person name="Zhao X."/>
            <person name="Zhong W.Y."/>
            <person name="Peng D.H."/>
            <person name="Ahmad S."/>
            <person name="Lan S."/>
            <person name="Zhang J.S."/>
            <person name="Tsai W.C."/>
            <person name="Van de Peer Y."/>
            <person name="Liu Z.J."/>
        </authorList>
    </citation>
    <scope>NUCLEOTIDE SEQUENCE</scope>
    <source>
        <strain evidence="2">SCP</strain>
    </source>
</reference>
<feature type="compositionally biased region" description="Polar residues" evidence="1">
    <location>
        <begin position="24"/>
        <end position="44"/>
    </location>
</feature>
<organism evidence="2 3">
    <name type="scientific">Acorus gramineus</name>
    <name type="common">Dwarf sweet flag</name>
    <dbReference type="NCBI Taxonomy" id="55184"/>
    <lineage>
        <taxon>Eukaryota</taxon>
        <taxon>Viridiplantae</taxon>
        <taxon>Streptophyta</taxon>
        <taxon>Embryophyta</taxon>
        <taxon>Tracheophyta</taxon>
        <taxon>Spermatophyta</taxon>
        <taxon>Magnoliopsida</taxon>
        <taxon>Liliopsida</taxon>
        <taxon>Acoraceae</taxon>
        <taxon>Acorus</taxon>
    </lineage>
</organism>
<keyword evidence="3" id="KW-1185">Reference proteome</keyword>
<reference evidence="2" key="2">
    <citation type="submission" date="2023-06" db="EMBL/GenBank/DDBJ databases">
        <authorList>
            <person name="Ma L."/>
            <person name="Liu K.-W."/>
            <person name="Li Z."/>
            <person name="Hsiao Y.-Y."/>
            <person name="Qi Y."/>
            <person name="Fu T."/>
            <person name="Tang G."/>
            <person name="Zhang D."/>
            <person name="Sun W.-H."/>
            <person name="Liu D.-K."/>
            <person name="Li Y."/>
            <person name="Chen G.-Z."/>
            <person name="Liu X.-D."/>
            <person name="Liao X.-Y."/>
            <person name="Jiang Y.-T."/>
            <person name="Yu X."/>
            <person name="Hao Y."/>
            <person name="Huang J."/>
            <person name="Zhao X.-W."/>
            <person name="Ke S."/>
            <person name="Chen Y.-Y."/>
            <person name="Wu W.-L."/>
            <person name="Hsu J.-L."/>
            <person name="Lin Y.-F."/>
            <person name="Huang M.-D."/>
            <person name="Li C.-Y."/>
            <person name="Huang L."/>
            <person name="Wang Z.-W."/>
            <person name="Zhao X."/>
            <person name="Zhong W.-Y."/>
            <person name="Peng D.-H."/>
            <person name="Ahmad S."/>
            <person name="Lan S."/>
            <person name="Zhang J.-S."/>
            <person name="Tsai W.-C."/>
            <person name="Van De Peer Y."/>
            <person name="Liu Z.-J."/>
        </authorList>
    </citation>
    <scope>NUCLEOTIDE SEQUENCE</scope>
    <source>
        <strain evidence="2">SCP</strain>
        <tissue evidence="2">Leaves</tissue>
    </source>
</reference>
<dbReference type="AlphaFoldDB" id="A0AAV9BEJ7"/>
<sequence length="263" mass="28374">MATGWVKSLSCKTRAFDDVYRPIPNNSPSKTHSFKSISTCTDPSKTLLDVLPRKPSKKNPPKKNPPPPPPQQPLLRVVPAGATRACPSLSELPLGNSSREVVEIIFRSSWSSKGFFPGSIEMLFKVHNPARTSARFEEFRDSVRAGSGPLCPARCAADGNEVLRFHCPRTAAGGIYDAAVLCSFSSSVRTFSGSGAAHDRAGCGRGRNAMLVCRVIAGRVGEGSARPEKDKPGRLDSVRAEKGELVVLDPRAILPCFLIIYKV</sequence>
<name>A0AAV9BEJ7_ACOGR</name>
<feature type="compositionally biased region" description="Pro residues" evidence="1">
    <location>
        <begin position="62"/>
        <end position="72"/>
    </location>
</feature>
<dbReference type="PANTHER" id="PTHR31681">
    <property type="entry name" value="C2H2-LIKE ZINC FINGER PROTEIN"/>
    <property type="match status" value="1"/>
</dbReference>
<dbReference type="Gene3D" id="3.90.228.10">
    <property type="match status" value="1"/>
</dbReference>
<evidence type="ECO:0000313" key="3">
    <source>
        <dbReference type="Proteomes" id="UP001179952"/>
    </source>
</evidence>
<evidence type="ECO:0000256" key="1">
    <source>
        <dbReference type="SAM" id="MobiDB-lite"/>
    </source>
</evidence>
<evidence type="ECO:0000313" key="2">
    <source>
        <dbReference type="EMBL" id="KAK1274433.1"/>
    </source>
</evidence>
<comment type="caution">
    <text evidence="2">The sequence shown here is derived from an EMBL/GenBank/DDBJ whole genome shotgun (WGS) entry which is preliminary data.</text>
</comment>
<feature type="region of interest" description="Disordered" evidence="1">
    <location>
        <begin position="19"/>
        <end position="73"/>
    </location>
</feature>
<accession>A0AAV9BEJ7</accession>
<protein>
    <submittedName>
        <fullName evidence="2">Uncharacterized protein</fullName>
    </submittedName>
</protein>
<dbReference type="PANTHER" id="PTHR31681:SF47">
    <property type="entry name" value="SULFATED SURFACE-LIKE GLYCOPROTEIN"/>
    <property type="match status" value="1"/>
</dbReference>